<dbReference type="InterPro" id="IPR035906">
    <property type="entry name" value="MetI-like_sf"/>
</dbReference>
<dbReference type="Gene3D" id="1.10.3720.10">
    <property type="entry name" value="MetI-like"/>
    <property type="match status" value="1"/>
</dbReference>
<feature type="transmembrane region" description="Helical" evidence="7">
    <location>
        <begin position="12"/>
        <end position="36"/>
    </location>
</feature>
<keyword evidence="6 7" id="KW-0472">Membrane</keyword>
<dbReference type="SUPFAM" id="SSF161098">
    <property type="entry name" value="MetI-like"/>
    <property type="match status" value="1"/>
</dbReference>
<protein>
    <submittedName>
        <fullName evidence="9">ABC transporter permease</fullName>
    </submittedName>
</protein>
<keyword evidence="4 7" id="KW-0812">Transmembrane</keyword>
<evidence type="ECO:0000256" key="5">
    <source>
        <dbReference type="ARBA" id="ARBA00022989"/>
    </source>
</evidence>
<keyword evidence="5 7" id="KW-1133">Transmembrane helix</keyword>
<keyword evidence="3" id="KW-1003">Cell membrane</keyword>
<reference evidence="10" key="1">
    <citation type="journal article" date="2019" name="Int. J. Syst. Evol. Microbiol.">
        <title>The Global Catalogue of Microorganisms (GCM) 10K type strain sequencing project: providing services to taxonomists for standard genome sequencing and annotation.</title>
        <authorList>
            <consortium name="The Broad Institute Genomics Platform"/>
            <consortium name="The Broad Institute Genome Sequencing Center for Infectious Disease"/>
            <person name="Wu L."/>
            <person name="Ma J."/>
        </authorList>
    </citation>
    <scope>NUCLEOTIDE SEQUENCE [LARGE SCALE GENOMIC DNA]</scope>
    <source>
        <strain evidence="10">CCUG 59129</strain>
    </source>
</reference>
<dbReference type="InterPro" id="IPR000515">
    <property type="entry name" value="MetI-like"/>
</dbReference>
<comment type="caution">
    <text evidence="9">The sequence shown here is derived from an EMBL/GenBank/DDBJ whole genome shotgun (WGS) entry which is preliminary data.</text>
</comment>
<sequence length="296" mass="33322">MKRTATELPLHLMLIPGVIVTLIYAYGPMAGIVMAFQKFRPTLGFLKSEWIGFENFYYVFHLPDTIQVIWNTFFIALLKVIFGLIVPLALALLVNEVRKTWFQRTMQTSVFLPFFLSWTVLGGVLFEIFSLKGPVNGLIEAFGAEPIMFMGSNGWFRTILVSSDVWKGMGYNMIIFLAAITSINPNLYEAAEVDGAGKWKQMLHITLPGMAPIIILLTTLSLGGLLNAGFEQILILYHPLVYQSSDVIDTFVYRMGIFDQQYGPAAAIGLFKSVVSTVLVGVSYWMAFRFSDYRIF</sequence>
<evidence type="ECO:0000256" key="1">
    <source>
        <dbReference type="ARBA" id="ARBA00004651"/>
    </source>
</evidence>
<feature type="transmembrane region" description="Helical" evidence="7">
    <location>
        <begin position="68"/>
        <end position="94"/>
    </location>
</feature>
<evidence type="ECO:0000259" key="8">
    <source>
        <dbReference type="PROSITE" id="PS50928"/>
    </source>
</evidence>
<dbReference type="PROSITE" id="PS50928">
    <property type="entry name" value="ABC_TM1"/>
    <property type="match status" value="1"/>
</dbReference>
<feature type="transmembrane region" description="Helical" evidence="7">
    <location>
        <begin position="265"/>
        <end position="287"/>
    </location>
</feature>
<evidence type="ECO:0000256" key="4">
    <source>
        <dbReference type="ARBA" id="ARBA00022692"/>
    </source>
</evidence>
<dbReference type="PANTHER" id="PTHR43227:SF11">
    <property type="entry name" value="BLL4140 PROTEIN"/>
    <property type="match status" value="1"/>
</dbReference>
<organism evidence="9 10">
    <name type="scientific">Paenibacillus chungangensis</name>
    <dbReference type="NCBI Taxonomy" id="696535"/>
    <lineage>
        <taxon>Bacteria</taxon>
        <taxon>Bacillati</taxon>
        <taxon>Bacillota</taxon>
        <taxon>Bacilli</taxon>
        <taxon>Bacillales</taxon>
        <taxon>Paenibacillaceae</taxon>
        <taxon>Paenibacillus</taxon>
    </lineage>
</organism>
<evidence type="ECO:0000256" key="2">
    <source>
        <dbReference type="ARBA" id="ARBA00022448"/>
    </source>
</evidence>
<accession>A0ABW3HR20</accession>
<dbReference type="InterPro" id="IPR050809">
    <property type="entry name" value="UgpAE/MalFG_permease"/>
</dbReference>
<evidence type="ECO:0000256" key="3">
    <source>
        <dbReference type="ARBA" id="ARBA00022475"/>
    </source>
</evidence>
<dbReference type="RefSeq" id="WP_377564259.1">
    <property type="nucleotide sequence ID" value="NZ_JBHTJZ010000011.1"/>
</dbReference>
<dbReference type="Proteomes" id="UP001596989">
    <property type="component" value="Unassembled WGS sequence"/>
</dbReference>
<evidence type="ECO:0000256" key="7">
    <source>
        <dbReference type="RuleBase" id="RU363032"/>
    </source>
</evidence>
<gene>
    <name evidence="9" type="ORF">ACFQ2I_10920</name>
</gene>
<comment type="similarity">
    <text evidence="7">Belongs to the binding-protein-dependent transport system permease family.</text>
</comment>
<feature type="transmembrane region" description="Helical" evidence="7">
    <location>
        <begin position="169"/>
        <end position="188"/>
    </location>
</feature>
<dbReference type="Pfam" id="PF00528">
    <property type="entry name" value="BPD_transp_1"/>
    <property type="match status" value="1"/>
</dbReference>
<evidence type="ECO:0000256" key="6">
    <source>
        <dbReference type="ARBA" id="ARBA00023136"/>
    </source>
</evidence>
<comment type="subcellular location">
    <subcellularLocation>
        <location evidence="1 7">Cell membrane</location>
        <topology evidence="1 7">Multi-pass membrane protein</topology>
    </subcellularLocation>
</comment>
<evidence type="ECO:0000313" key="10">
    <source>
        <dbReference type="Proteomes" id="UP001596989"/>
    </source>
</evidence>
<dbReference type="PANTHER" id="PTHR43227">
    <property type="entry name" value="BLL4140 PROTEIN"/>
    <property type="match status" value="1"/>
</dbReference>
<keyword evidence="2 7" id="KW-0813">Transport</keyword>
<evidence type="ECO:0000313" key="9">
    <source>
        <dbReference type="EMBL" id="MFD0959904.1"/>
    </source>
</evidence>
<dbReference type="CDD" id="cd06261">
    <property type="entry name" value="TM_PBP2"/>
    <property type="match status" value="1"/>
</dbReference>
<name>A0ABW3HR20_9BACL</name>
<feature type="domain" description="ABC transmembrane type-1" evidence="8">
    <location>
        <begin position="69"/>
        <end position="283"/>
    </location>
</feature>
<dbReference type="EMBL" id="JBHTJZ010000011">
    <property type="protein sequence ID" value="MFD0959904.1"/>
    <property type="molecule type" value="Genomic_DNA"/>
</dbReference>
<feature type="transmembrane region" description="Helical" evidence="7">
    <location>
        <begin position="106"/>
        <end position="126"/>
    </location>
</feature>
<keyword evidence="10" id="KW-1185">Reference proteome</keyword>
<proteinExistence type="inferred from homology"/>
<feature type="transmembrane region" description="Helical" evidence="7">
    <location>
        <begin position="209"/>
        <end position="230"/>
    </location>
</feature>